<dbReference type="AlphaFoldDB" id="S8C664"/>
<name>S8C664_9LAMI</name>
<dbReference type="Proteomes" id="UP000015453">
    <property type="component" value="Unassembled WGS sequence"/>
</dbReference>
<protein>
    <submittedName>
        <fullName evidence="1">Uncharacterized protein</fullName>
    </submittedName>
</protein>
<accession>S8C664</accession>
<comment type="caution">
    <text evidence="1">The sequence shown here is derived from an EMBL/GenBank/DDBJ whole genome shotgun (WGS) entry which is preliminary data.</text>
</comment>
<dbReference type="EMBL" id="AUSU01006221">
    <property type="protein sequence ID" value="EPS62325.1"/>
    <property type="molecule type" value="Genomic_DNA"/>
</dbReference>
<proteinExistence type="predicted"/>
<evidence type="ECO:0000313" key="2">
    <source>
        <dbReference type="Proteomes" id="UP000015453"/>
    </source>
</evidence>
<evidence type="ECO:0000313" key="1">
    <source>
        <dbReference type="EMBL" id="EPS62325.1"/>
    </source>
</evidence>
<gene>
    <name evidence="1" type="ORF">M569_12466</name>
</gene>
<organism evidence="1 2">
    <name type="scientific">Genlisea aurea</name>
    <dbReference type="NCBI Taxonomy" id="192259"/>
    <lineage>
        <taxon>Eukaryota</taxon>
        <taxon>Viridiplantae</taxon>
        <taxon>Streptophyta</taxon>
        <taxon>Embryophyta</taxon>
        <taxon>Tracheophyta</taxon>
        <taxon>Spermatophyta</taxon>
        <taxon>Magnoliopsida</taxon>
        <taxon>eudicotyledons</taxon>
        <taxon>Gunneridae</taxon>
        <taxon>Pentapetalae</taxon>
        <taxon>asterids</taxon>
        <taxon>lamiids</taxon>
        <taxon>Lamiales</taxon>
        <taxon>Lentibulariaceae</taxon>
        <taxon>Genlisea</taxon>
    </lineage>
</organism>
<reference evidence="1 2" key="1">
    <citation type="journal article" date="2013" name="BMC Genomics">
        <title>The miniature genome of a carnivorous plant Genlisea aurea contains a low number of genes and short non-coding sequences.</title>
        <authorList>
            <person name="Leushkin E.V."/>
            <person name="Sutormin R.A."/>
            <person name="Nabieva E.R."/>
            <person name="Penin A.A."/>
            <person name="Kondrashov A.S."/>
            <person name="Logacheva M.D."/>
        </authorList>
    </citation>
    <scope>NUCLEOTIDE SEQUENCE [LARGE SCALE GENOMIC DNA]</scope>
</reference>
<keyword evidence="2" id="KW-1185">Reference proteome</keyword>
<sequence>MQKISKILSAIIDSPPLAPLLSSAGAAAERRWPPLGTPLGAPLAALGTPIGSAAAGEN</sequence>